<keyword evidence="7" id="KW-1185">Reference proteome</keyword>
<dbReference type="PANTHER" id="PTHR15109:SF4">
    <property type="entry name" value="FAM193 C-TERMINAL DOMAIN-CONTAINING PROTEIN"/>
    <property type="match status" value="1"/>
</dbReference>
<keyword evidence="3" id="KW-0175">Coiled coil</keyword>
<evidence type="ECO:0000256" key="2">
    <source>
        <dbReference type="ARBA" id="ARBA00022553"/>
    </source>
</evidence>
<comment type="similarity">
    <text evidence="1">Belongs to the FAM193 family.</text>
</comment>
<reference evidence="6" key="2">
    <citation type="journal article" date="2008" name="Genome Biol.">
        <title>Improved genome assembly and evidence-based global gene model set for the chordate Ciona intestinalis: new insight into intron and operon populations.</title>
        <authorList>
            <person name="Satou Y."/>
            <person name="Mineta K."/>
            <person name="Ogasawara M."/>
            <person name="Sasakura Y."/>
            <person name="Shoguchi E."/>
            <person name="Ueno K."/>
            <person name="Yamada L."/>
            <person name="Matsumoto J."/>
            <person name="Wasserscheid J."/>
            <person name="Dewar K."/>
            <person name="Wiley G.B."/>
            <person name="Macmil S.L."/>
            <person name="Roe B.A."/>
            <person name="Zeller R.W."/>
            <person name="Hastings K.E."/>
            <person name="Lemaire P."/>
            <person name="Lindquist E."/>
            <person name="Endo T."/>
            <person name="Hotta K."/>
            <person name="Inaba K."/>
        </authorList>
    </citation>
    <scope>NUCLEOTIDE SEQUENCE [LARGE SCALE GENOMIC DNA]</scope>
    <source>
        <strain evidence="6">wild type</strain>
    </source>
</reference>
<feature type="region of interest" description="Disordered" evidence="4">
    <location>
        <begin position="1"/>
        <end position="116"/>
    </location>
</feature>
<dbReference type="STRING" id="7719.ENSCINP00000035959"/>
<feature type="compositionally biased region" description="Basic and acidic residues" evidence="4">
    <location>
        <begin position="62"/>
        <end position="73"/>
    </location>
</feature>
<feature type="compositionally biased region" description="Polar residues" evidence="4">
    <location>
        <begin position="74"/>
        <end position="85"/>
    </location>
</feature>
<feature type="compositionally biased region" description="Polar residues" evidence="4">
    <location>
        <begin position="11"/>
        <end position="26"/>
    </location>
</feature>
<reference evidence="6" key="4">
    <citation type="submission" date="2025-09" db="UniProtKB">
        <authorList>
            <consortium name="Ensembl"/>
        </authorList>
    </citation>
    <scope>IDENTIFICATION</scope>
</reference>
<dbReference type="Proteomes" id="UP000008144">
    <property type="component" value="Chromosome 5"/>
</dbReference>
<dbReference type="EMBL" id="EAAA01002160">
    <property type="status" value="NOT_ANNOTATED_CDS"/>
    <property type="molecule type" value="Genomic_DNA"/>
</dbReference>
<proteinExistence type="inferred from homology"/>
<dbReference type="GeneTree" id="ENSGT00390000000973"/>
<sequence length="180" mass="20431">MDQKPLKETTKPNQSLKTKQPSNTTKAPEKAKHHHLVNGLTQKSDTSINTSKAPKKQQLNNHESRTPHKEPVDSSRTNSESSTPEKSQDPESAEARKNRSRKQRRKNRALALDGKGEGSGVVVDQVFLPKVEEDVNDMDDTEKEIESFKRFCLDTSTLIKPKKMTVNWKDFSFKKNHSAH</sequence>
<dbReference type="Pfam" id="PF15914">
    <property type="entry name" value="FAM193_C"/>
    <property type="match status" value="1"/>
</dbReference>
<dbReference type="Ensembl" id="ENSCINT00000030350.1">
    <property type="protein sequence ID" value="ENSCINP00000035959.1"/>
    <property type="gene ID" value="ENSCING00000020793.1"/>
</dbReference>
<name>H2Y224_CIOIN</name>
<accession>H2Y224</accession>
<evidence type="ECO:0000256" key="4">
    <source>
        <dbReference type="SAM" id="MobiDB-lite"/>
    </source>
</evidence>
<feature type="compositionally biased region" description="Basic residues" evidence="4">
    <location>
        <begin position="98"/>
        <end position="108"/>
    </location>
</feature>
<feature type="domain" description="FAM193 C-terminal" evidence="5">
    <location>
        <begin position="124"/>
        <end position="179"/>
    </location>
</feature>
<dbReference type="InParanoid" id="H2Y224"/>
<feature type="compositionally biased region" description="Basic and acidic residues" evidence="4">
    <location>
        <begin position="1"/>
        <end position="10"/>
    </location>
</feature>
<reference evidence="6" key="3">
    <citation type="submission" date="2025-08" db="UniProtKB">
        <authorList>
            <consortium name="Ensembl"/>
        </authorList>
    </citation>
    <scope>IDENTIFICATION</scope>
</reference>
<protein>
    <recommendedName>
        <fullName evidence="5">FAM193 C-terminal domain-containing protein</fullName>
    </recommendedName>
</protein>
<dbReference type="InterPro" id="IPR029717">
    <property type="entry name" value="FAM193"/>
</dbReference>
<dbReference type="PANTHER" id="PTHR15109">
    <property type="entry name" value="AGAP004327-PA"/>
    <property type="match status" value="1"/>
</dbReference>
<feature type="compositionally biased region" description="Basic and acidic residues" evidence="4">
    <location>
        <begin position="86"/>
        <end position="97"/>
    </location>
</feature>
<evidence type="ECO:0000313" key="7">
    <source>
        <dbReference type="Proteomes" id="UP000008144"/>
    </source>
</evidence>
<evidence type="ECO:0000256" key="1">
    <source>
        <dbReference type="ARBA" id="ARBA00009689"/>
    </source>
</evidence>
<dbReference type="HOGENOM" id="CLU_1495681_0_0_1"/>
<feature type="compositionally biased region" description="Polar residues" evidence="4">
    <location>
        <begin position="39"/>
        <end position="61"/>
    </location>
</feature>
<dbReference type="InterPro" id="IPR031802">
    <property type="entry name" value="FAM193_C"/>
</dbReference>
<evidence type="ECO:0000259" key="5">
    <source>
        <dbReference type="Pfam" id="PF15914"/>
    </source>
</evidence>
<organism evidence="6 7">
    <name type="scientific">Ciona intestinalis</name>
    <name type="common">Transparent sea squirt</name>
    <name type="synonym">Ascidia intestinalis</name>
    <dbReference type="NCBI Taxonomy" id="7719"/>
    <lineage>
        <taxon>Eukaryota</taxon>
        <taxon>Metazoa</taxon>
        <taxon>Chordata</taxon>
        <taxon>Tunicata</taxon>
        <taxon>Ascidiacea</taxon>
        <taxon>Phlebobranchia</taxon>
        <taxon>Cionidae</taxon>
        <taxon>Ciona</taxon>
    </lineage>
</organism>
<reference evidence="7" key="1">
    <citation type="journal article" date="2002" name="Science">
        <title>The draft genome of Ciona intestinalis: insights into chordate and vertebrate origins.</title>
        <authorList>
            <person name="Dehal P."/>
            <person name="Satou Y."/>
            <person name="Campbell R.K."/>
            <person name="Chapman J."/>
            <person name="Degnan B."/>
            <person name="De Tomaso A."/>
            <person name="Davidson B."/>
            <person name="Di Gregorio A."/>
            <person name="Gelpke M."/>
            <person name="Goodstein D.M."/>
            <person name="Harafuji N."/>
            <person name="Hastings K.E."/>
            <person name="Ho I."/>
            <person name="Hotta K."/>
            <person name="Huang W."/>
            <person name="Kawashima T."/>
            <person name="Lemaire P."/>
            <person name="Martinez D."/>
            <person name="Meinertzhagen I.A."/>
            <person name="Necula S."/>
            <person name="Nonaka M."/>
            <person name="Putnam N."/>
            <person name="Rash S."/>
            <person name="Saiga H."/>
            <person name="Satake M."/>
            <person name="Terry A."/>
            <person name="Yamada L."/>
            <person name="Wang H.G."/>
            <person name="Awazu S."/>
            <person name="Azumi K."/>
            <person name="Boore J."/>
            <person name="Branno M."/>
            <person name="Chin-Bow S."/>
            <person name="DeSantis R."/>
            <person name="Doyle S."/>
            <person name="Francino P."/>
            <person name="Keys D.N."/>
            <person name="Haga S."/>
            <person name="Hayashi H."/>
            <person name="Hino K."/>
            <person name="Imai K.S."/>
            <person name="Inaba K."/>
            <person name="Kano S."/>
            <person name="Kobayashi K."/>
            <person name="Kobayashi M."/>
            <person name="Lee B.I."/>
            <person name="Makabe K.W."/>
            <person name="Manohar C."/>
            <person name="Matassi G."/>
            <person name="Medina M."/>
            <person name="Mochizuki Y."/>
            <person name="Mount S."/>
            <person name="Morishita T."/>
            <person name="Miura S."/>
            <person name="Nakayama A."/>
            <person name="Nishizaka S."/>
            <person name="Nomoto H."/>
            <person name="Ohta F."/>
            <person name="Oishi K."/>
            <person name="Rigoutsos I."/>
            <person name="Sano M."/>
            <person name="Sasaki A."/>
            <person name="Sasakura Y."/>
            <person name="Shoguchi E."/>
            <person name="Shin-i T."/>
            <person name="Spagnuolo A."/>
            <person name="Stainier D."/>
            <person name="Suzuki M.M."/>
            <person name="Tassy O."/>
            <person name="Takatori N."/>
            <person name="Tokuoka M."/>
            <person name="Yagi K."/>
            <person name="Yoshizaki F."/>
            <person name="Wada S."/>
            <person name="Zhang C."/>
            <person name="Hyatt P.D."/>
            <person name="Larimer F."/>
            <person name="Detter C."/>
            <person name="Doggett N."/>
            <person name="Glavina T."/>
            <person name="Hawkins T."/>
            <person name="Richardson P."/>
            <person name="Lucas S."/>
            <person name="Kohara Y."/>
            <person name="Levine M."/>
            <person name="Satoh N."/>
            <person name="Rokhsar D.S."/>
        </authorList>
    </citation>
    <scope>NUCLEOTIDE SEQUENCE [LARGE SCALE GENOMIC DNA]</scope>
</reference>
<evidence type="ECO:0000256" key="3">
    <source>
        <dbReference type="ARBA" id="ARBA00023054"/>
    </source>
</evidence>
<evidence type="ECO:0000313" key="6">
    <source>
        <dbReference type="Ensembl" id="ENSCINP00000035959.1"/>
    </source>
</evidence>
<keyword evidence="2" id="KW-0597">Phosphoprotein</keyword>
<dbReference type="AlphaFoldDB" id="H2Y224"/>